<dbReference type="PANTHER" id="PTHR47585">
    <property type="match status" value="1"/>
</dbReference>
<dbReference type="HOGENOM" id="CLU_012617_0_1_1"/>
<feature type="domain" description="Acyclic terpene utilisation N-terminal" evidence="2">
    <location>
        <begin position="11"/>
        <end position="471"/>
    </location>
</feature>
<dbReference type="AlphaFoldDB" id="W2S017"/>
<accession>W2S017</accession>
<gene>
    <name evidence="4" type="ORF">HMPREF1541_04020</name>
</gene>
<evidence type="ECO:0000259" key="2">
    <source>
        <dbReference type="Pfam" id="PF07287"/>
    </source>
</evidence>
<reference evidence="4 5" key="1">
    <citation type="submission" date="2013-03" db="EMBL/GenBank/DDBJ databases">
        <title>The Genome Sequence of Phialophora europaea CBS 101466.</title>
        <authorList>
            <consortium name="The Broad Institute Genomics Platform"/>
            <person name="Cuomo C."/>
            <person name="de Hoog S."/>
            <person name="Gorbushina A."/>
            <person name="Walker B."/>
            <person name="Young S.K."/>
            <person name="Zeng Q."/>
            <person name="Gargeya S."/>
            <person name="Fitzgerald M."/>
            <person name="Haas B."/>
            <person name="Abouelleil A."/>
            <person name="Allen A.W."/>
            <person name="Alvarado L."/>
            <person name="Arachchi H.M."/>
            <person name="Berlin A.M."/>
            <person name="Chapman S.B."/>
            <person name="Gainer-Dewar J."/>
            <person name="Goldberg J."/>
            <person name="Griggs A."/>
            <person name="Gujja S."/>
            <person name="Hansen M."/>
            <person name="Howarth C."/>
            <person name="Imamovic A."/>
            <person name="Ireland A."/>
            <person name="Larimer J."/>
            <person name="McCowan C."/>
            <person name="Murphy C."/>
            <person name="Pearson M."/>
            <person name="Poon T.W."/>
            <person name="Priest M."/>
            <person name="Roberts A."/>
            <person name="Saif S."/>
            <person name="Shea T."/>
            <person name="Sisk P."/>
            <person name="Sykes S."/>
            <person name="Wortman J."/>
            <person name="Nusbaum C."/>
            <person name="Birren B."/>
        </authorList>
    </citation>
    <scope>NUCLEOTIDE SEQUENCE [LARGE SCALE GENOMIC DNA]</scope>
    <source>
        <strain evidence="4 5">CBS 101466</strain>
    </source>
</reference>
<protein>
    <recommendedName>
        <fullName evidence="6">DUF1446 domain-containing protein</fullName>
    </recommendedName>
</protein>
<sequence>MASISTQRRPVRIAGASGSASDRRHAMAAFAKAYPSDPVDVIISDYMSEANMVTAGARKVNSSKSDEVPADPWTPVGPAFETSFLEALEPALEDLAKYNIKVAVNAGSSDTEGLYKVVMKMIESKGLKLKVAWISGDEVMPAVDAALKSGKSKFKNIYTGEELSTWKFKPMYAQAYLGGLGIAEAFKQGAQIVLCGRVADASPVIGAAYWWHSWGRSQLNELANAFVAGHLIECSNYVCGGNYSGFKELEHSASGWTDIGYPIAEIASTGQVVLTKQKNSGGLVSVNTCSSQLLYEIQGPYYYNSDVTAYLPNISFTQEGPNRVAVHGVTGLPPPPTTKVGCTALGGYQAEASYFLTGLDIPAKARMLEAQLRYALLPYSQDYSLLRFHVIGSPGPDSPNQDAATVVFRVFAQARSADAVAPPRFLRPVIDNIMQAGATFHLDFRQGLPKPFFEYYVTLLPQASMEHAVHFNNHKTVIPPPESQHTRTYPERQPSEPATQIQLDPRRSFGATQRLPLGTVVNARSGDKGSDANCGFWVRHPDEYVWLRNLLSIDSMKMLLGDEYDQSRRPKIEIERFELPNLKGVHFLFRNLLDRGVTSTSSIDFLGKNVAEFLRARVVDVPVKFLERGRL</sequence>
<dbReference type="RefSeq" id="XP_008716590.1">
    <property type="nucleotide sequence ID" value="XM_008718368.1"/>
</dbReference>
<dbReference type="EMBL" id="KB822719">
    <property type="protein sequence ID" value="ETN42081.1"/>
    <property type="molecule type" value="Genomic_DNA"/>
</dbReference>
<dbReference type="InterPro" id="IPR010839">
    <property type="entry name" value="AtuA_N"/>
</dbReference>
<proteinExistence type="predicted"/>
<dbReference type="STRING" id="1220924.W2S017"/>
<dbReference type="InParanoid" id="W2S017"/>
<dbReference type="eggNOG" id="ENOG502SJ91">
    <property type="taxonomic scope" value="Eukaryota"/>
</dbReference>
<feature type="domain" description="AtuA-like ferredoxin-fold" evidence="3">
    <location>
        <begin position="516"/>
        <end position="616"/>
    </location>
</feature>
<dbReference type="PANTHER" id="PTHR47585:SF2">
    <property type="entry name" value="DUF1446 DOMAIN PROTEIN (AFU_ORTHOLOGUE AFUA_6G11420)"/>
    <property type="match status" value="1"/>
</dbReference>
<dbReference type="Proteomes" id="UP000030752">
    <property type="component" value="Unassembled WGS sequence"/>
</dbReference>
<name>W2S017_CYPE1</name>
<dbReference type="Pfam" id="PF23544">
    <property type="entry name" value="AtuA_ferredoxin"/>
    <property type="match status" value="1"/>
</dbReference>
<dbReference type="InterPro" id="IPR056362">
    <property type="entry name" value="AtuA-like_ferredoxin_dom"/>
</dbReference>
<dbReference type="Pfam" id="PF07287">
    <property type="entry name" value="AtuA"/>
    <property type="match status" value="1"/>
</dbReference>
<evidence type="ECO:0000313" key="4">
    <source>
        <dbReference type="EMBL" id="ETN42081.1"/>
    </source>
</evidence>
<keyword evidence="5" id="KW-1185">Reference proteome</keyword>
<dbReference type="OrthoDB" id="10265871at2759"/>
<organism evidence="4 5">
    <name type="scientific">Cyphellophora europaea (strain CBS 101466)</name>
    <name type="common">Phialophora europaea</name>
    <dbReference type="NCBI Taxonomy" id="1220924"/>
    <lineage>
        <taxon>Eukaryota</taxon>
        <taxon>Fungi</taxon>
        <taxon>Dikarya</taxon>
        <taxon>Ascomycota</taxon>
        <taxon>Pezizomycotina</taxon>
        <taxon>Eurotiomycetes</taxon>
        <taxon>Chaetothyriomycetidae</taxon>
        <taxon>Chaetothyriales</taxon>
        <taxon>Cyphellophoraceae</taxon>
        <taxon>Cyphellophora</taxon>
    </lineage>
</organism>
<evidence type="ECO:0008006" key="6">
    <source>
        <dbReference type="Google" id="ProtNLM"/>
    </source>
</evidence>
<dbReference type="VEuPathDB" id="FungiDB:HMPREF1541_04020"/>
<feature type="region of interest" description="Disordered" evidence="1">
    <location>
        <begin position="476"/>
        <end position="500"/>
    </location>
</feature>
<evidence type="ECO:0000259" key="3">
    <source>
        <dbReference type="Pfam" id="PF23544"/>
    </source>
</evidence>
<feature type="compositionally biased region" description="Basic and acidic residues" evidence="1">
    <location>
        <begin position="484"/>
        <end position="494"/>
    </location>
</feature>
<evidence type="ECO:0000313" key="5">
    <source>
        <dbReference type="Proteomes" id="UP000030752"/>
    </source>
</evidence>
<dbReference type="GeneID" id="19971359"/>
<evidence type="ECO:0000256" key="1">
    <source>
        <dbReference type="SAM" id="MobiDB-lite"/>
    </source>
</evidence>